<keyword evidence="6" id="KW-0808">Transferase</keyword>
<feature type="transmembrane region" description="Helical" evidence="5">
    <location>
        <begin position="73"/>
        <end position="90"/>
    </location>
</feature>
<accession>A0A2T0WSN6</accession>
<keyword evidence="3 5" id="KW-1133">Transmembrane helix</keyword>
<comment type="caution">
    <text evidence="6">The sequence shown here is derived from an EMBL/GenBank/DDBJ whole genome shotgun (WGS) entry which is preliminary data.</text>
</comment>
<evidence type="ECO:0000256" key="1">
    <source>
        <dbReference type="ARBA" id="ARBA00004127"/>
    </source>
</evidence>
<evidence type="ECO:0000313" key="6">
    <source>
        <dbReference type="EMBL" id="PRY89708.1"/>
    </source>
</evidence>
<keyword evidence="2 5" id="KW-0812">Transmembrane</keyword>
<name>A0A2T0WSN6_9BACT</name>
<evidence type="ECO:0000256" key="2">
    <source>
        <dbReference type="ARBA" id="ARBA00022692"/>
    </source>
</evidence>
<dbReference type="EMBL" id="PVTR01000002">
    <property type="protein sequence ID" value="PRY89708.1"/>
    <property type="molecule type" value="Genomic_DNA"/>
</dbReference>
<keyword evidence="6" id="KW-0489">Methyltransferase</keyword>
<organism evidence="6 7">
    <name type="scientific">Mongoliibacter ruber</name>
    <dbReference type="NCBI Taxonomy" id="1750599"/>
    <lineage>
        <taxon>Bacteria</taxon>
        <taxon>Pseudomonadati</taxon>
        <taxon>Bacteroidota</taxon>
        <taxon>Cytophagia</taxon>
        <taxon>Cytophagales</taxon>
        <taxon>Cyclobacteriaceae</taxon>
        <taxon>Mongoliibacter</taxon>
    </lineage>
</organism>
<dbReference type="GO" id="GO:0012505">
    <property type="term" value="C:endomembrane system"/>
    <property type="evidence" value="ECO:0007669"/>
    <property type="project" value="UniProtKB-SubCell"/>
</dbReference>
<evidence type="ECO:0000256" key="5">
    <source>
        <dbReference type="SAM" id="Phobius"/>
    </source>
</evidence>
<reference evidence="6 7" key="1">
    <citation type="submission" date="2018-03" db="EMBL/GenBank/DDBJ databases">
        <title>Genomic Encyclopedia of Archaeal and Bacterial Type Strains, Phase II (KMG-II): from individual species to whole genera.</title>
        <authorList>
            <person name="Goeker M."/>
        </authorList>
    </citation>
    <scope>NUCLEOTIDE SEQUENCE [LARGE SCALE GENOMIC DNA]</scope>
    <source>
        <strain evidence="6 7">DSM 27929</strain>
    </source>
</reference>
<gene>
    <name evidence="6" type="ORF">CLW00_102184</name>
</gene>
<feature type="transmembrane region" description="Helical" evidence="5">
    <location>
        <begin position="6"/>
        <end position="22"/>
    </location>
</feature>
<sequence length="197" mass="22903">MSYLILAILWGLFYFTHSYMAAISVKEKIKSLLKSGYKWYRLFYSFIFSVFFLAILVYSATLEKDQVLASTELLTYMGYMFATFGTIILVKSFKNFSGARFIGFKIHDDLEETEPLITSGIHSRMRHPIYTGLALIFLGYFLFAPFFSSLIHLVCLLIYIPIGIYFEEKKLISVYGEEYLKYKDNVPSSIPLLRIKK</sequence>
<evidence type="ECO:0000256" key="4">
    <source>
        <dbReference type="ARBA" id="ARBA00023136"/>
    </source>
</evidence>
<dbReference type="GO" id="GO:0008168">
    <property type="term" value="F:methyltransferase activity"/>
    <property type="evidence" value="ECO:0007669"/>
    <property type="project" value="UniProtKB-KW"/>
</dbReference>
<comment type="subcellular location">
    <subcellularLocation>
        <location evidence="1">Endomembrane system</location>
        <topology evidence="1">Multi-pass membrane protein</topology>
    </subcellularLocation>
</comment>
<dbReference type="PANTHER" id="PTHR12714">
    <property type="entry name" value="PROTEIN-S ISOPRENYLCYSTEINE O-METHYLTRANSFERASE"/>
    <property type="match status" value="1"/>
</dbReference>
<evidence type="ECO:0000313" key="7">
    <source>
        <dbReference type="Proteomes" id="UP000238157"/>
    </source>
</evidence>
<proteinExistence type="predicted"/>
<dbReference type="AlphaFoldDB" id="A0A2T0WSN6"/>
<keyword evidence="4 5" id="KW-0472">Membrane</keyword>
<evidence type="ECO:0000256" key="3">
    <source>
        <dbReference type="ARBA" id="ARBA00022989"/>
    </source>
</evidence>
<dbReference type="Proteomes" id="UP000238157">
    <property type="component" value="Unassembled WGS sequence"/>
</dbReference>
<dbReference type="Pfam" id="PF04191">
    <property type="entry name" value="PEMT"/>
    <property type="match status" value="1"/>
</dbReference>
<keyword evidence="7" id="KW-1185">Reference proteome</keyword>
<dbReference type="PANTHER" id="PTHR12714:SF9">
    <property type="entry name" value="PROTEIN-S-ISOPRENYLCYSTEINE O-METHYLTRANSFERASE"/>
    <property type="match status" value="1"/>
</dbReference>
<dbReference type="Gene3D" id="1.20.120.1630">
    <property type="match status" value="1"/>
</dbReference>
<protein>
    <submittedName>
        <fullName evidence="6">Protein-S-isoprenylcysteine O-methyltransferase Ste14</fullName>
    </submittedName>
</protein>
<dbReference type="InterPro" id="IPR007318">
    <property type="entry name" value="Phopholipid_MeTrfase"/>
</dbReference>
<feature type="transmembrane region" description="Helical" evidence="5">
    <location>
        <begin position="42"/>
        <end position="61"/>
    </location>
</feature>
<dbReference type="GO" id="GO:0032259">
    <property type="term" value="P:methylation"/>
    <property type="evidence" value="ECO:0007669"/>
    <property type="project" value="UniProtKB-KW"/>
</dbReference>
<dbReference type="OrthoDB" id="9809773at2"/>
<feature type="transmembrane region" description="Helical" evidence="5">
    <location>
        <begin position="149"/>
        <end position="166"/>
    </location>
</feature>
<dbReference type="RefSeq" id="WP_106132404.1">
    <property type="nucleotide sequence ID" value="NZ_PVTR01000002.1"/>
</dbReference>